<organism evidence="2 3">
    <name type="scientific">Polyangium fumosum</name>
    <dbReference type="NCBI Taxonomy" id="889272"/>
    <lineage>
        <taxon>Bacteria</taxon>
        <taxon>Pseudomonadati</taxon>
        <taxon>Myxococcota</taxon>
        <taxon>Polyangia</taxon>
        <taxon>Polyangiales</taxon>
        <taxon>Polyangiaceae</taxon>
        <taxon>Polyangium</taxon>
    </lineage>
</organism>
<feature type="compositionally biased region" description="Basic residues" evidence="1">
    <location>
        <begin position="85"/>
        <end position="97"/>
    </location>
</feature>
<accession>A0A4U1IVG2</accession>
<dbReference type="EMBL" id="SSMQ01000069">
    <property type="protein sequence ID" value="TKC98364.1"/>
    <property type="molecule type" value="Genomic_DNA"/>
</dbReference>
<comment type="caution">
    <text evidence="2">The sequence shown here is derived from an EMBL/GenBank/DDBJ whole genome shotgun (WGS) entry which is preliminary data.</text>
</comment>
<evidence type="ECO:0000256" key="1">
    <source>
        <dbReference type="SAM" id="MobiDB-lite"/>
    </source>
</evidence>
<evidence type="ECO:0000313" key="3">
    <source>
        <dbReference type="Proteomes" id="UP000309215"/>
    </source>
</evidence>
<dbReference type="Proteomes" id="UP000309215">
    <property type="component" value="Unassembled WGS sequence"/>
</dbReference>
<dbReference type="RefSeq" id="WP_136934664.1">
    <property type="nucleotide sequence ID" value="NZ_SSMQ01000069.1"/>
</dbReference>
<evidence type="ECO:0000313" key="2">
    <source>
        <dbReference type="EMBL" id="TKC98364.1"/>
    </source>
</evidence>
<name>A0A4U1IVG2_9BACT</name>
<dbReference type="AlphaFoldDB" id="A0A4U1IVG2"/>
<feature type="compositionally biased region" description="Gly residues" evidence="1">
    <location>
        <begin position="109"/>
        <end position="121"/>
    </location>
</feature>
<reference evidence="2 3" key="1">
    <citation type="submission" date="2019-04" db="EMBL/GenBank/DDBJ databases">
        <authorList>
            <person name="Li Y."/>
            <person name="Wang J."/>
        </authorList>
    </citation>
    <scope>NUCLEOTIDE SEQUENCE [LARGE SCALE GENOMIC DNA]</scope>
    <source>
        <strain evidence="2 3">DSM 14668</strain>
    </source>
</reference>
<protein>
    <submittedName>
        <fullName evidence="2">Uncharacterized protein</fullName>
    </submittedName>
</protein>
<keyword evidence="3" id="KW-1185">Reference proteome</keyword>
<proteinExistence type="predicted"/>
<feature type="region of interest" description="Disordered" evidence="1">
    <location>
        <begin position="76"/>
        <end position="151"/>
    </location>
</feature>
<feature type="compositionally biased region" description="Low complexity" evidence="1">
    <location>
        <begin position="1"/>
        <end position="13"/>
    </location>
</feature>
<sequence length="151" mass="15406">MSSTTHTSSNSGSEGKDPGRTGATRSPVEGQVIPSVGHVFRCPQCSRVFLVVAADGATAAPRCACGAELVTSTLPAGAHEIQMRAHAKRRSTSRRARTRGDAIDQGYGSSHGYGPGHGGPTSPGDAPACGTENTPPCDAAPVESRVDPEKP</sequence>
<gene>
    <name evidence="2" type="ORF">E8A74_41455</name>
</gene>
<feature type="region of interest" description="Disordered" evidence="1">
    <location>
        <begin position="1"/>
        <end position="28"/>
    </location>
</feature>